<feature type="region of interest" description="Disordered" evidence="1">
    <location>
        <begin position="122"/>
        <end position="149"/>
    </location>
</feature>
<evidence type="ECO:0000256" key="1">
    <source>
        <dbReference type="SAM" id="MobiDB-lite"/>
    </source>
</evidence>
<name>A0A2H4P730_9CAUD</name>
<dbReference type="Proteomes" id="UP000241592">
    <property type="component" value="Segment"/>
</dbReference>
<sequence length="149" mass="16474">MMRVTVVLLIAAIGLGSAWQLERSRSRVKLQDQTITTLQDQVKRDAATIEQERAWASNREDVIKALLEIGKDVQNMQDEIRQQDRARAKTLQELIKNDKAIRDYMALAVPVNLGLQYERRATTDPTNYGPSGSVSPNAVPAAGKGSAAK</sequence>
<evidence type="ECO:0000313" key="3">
    <source>
        <dbReference type="Proteomes" id="UP000241592"/>
    </source>
</evidence>
<organism evidence="2 3">
    <name type="scientific">Pseudomonas phage nickie</name>
    <dbReference type="NCBI Taxonomy" id="2048977"/>
    <lineage>
        <taxon>Viruses</taxon>
        <taxon>Duplodnaviria</taxon>
        <taxon>Heunggongvirae</taxon>
        <taxon>Uroviricota</taxon>
        <taxon>Caudoviricetes</taxon>
        <taxon>Nickievirus</taxon>
        <taxon>Nickievirus nickie</taxon>
    </lineage>
</organism>
<keyword evidence="3" id="KW-1185">Reference proteome</keyword>
<accession>A0A2H4P730</accession>
<proteinExistence type="predicted"/>
<reference evidence="2 3" key="1">
    <citation type="submission" date="2017-09" db="EMBL/GenBank/DDBJ databases">
        <authorList>
            <person name="Ehlers B."/>
            <person name="Leendertz F.H."/>
        </authorList>
    </citation>
    <scope>NUCLEOTIDE SEQUENCE [LARGE SCALE GENOMIC DNA]</scope>
</reference>
<gene>
    <name evidence="2" type="ORF">CNR34_00045</name>
</gene>
<protein>
    <submittedName>
        <fullName evidence="2">Uncharacterized protein</fullName>
    </submittedName>
</protein>
<feature type="compositionally biased region" description="Polar residues" evidence="1">
    <location>
        <begin position="123"/>
        <end position="136"/>
    </location>
</feature>
<evidence type="ECO:0000313" key="2">
    <source>
        <dbReference type="EMBL" id="ATW57978.1"/>
    </source>
</evidence>
<dbReference type="EMBL" id="MG018927">
    <property type="protein sequence ID" value="ATW57978.1"/>
    <property type="molecule type" value="Genomic_DNA"/>
</dbReference>